<dbReference type="SUPFAM" id="SSF47203">
    <property type="entry name" value="Acyl-CoA dehydrogenase C-terminal domain-like"/>
    <property type="match status" value="1"/>
</dbReference>
<reference evidence="8" key="1">
    <citation type="journal article" date="2021" name="Nat. Microbiol.">
        <title>Cocultivation of an ultrasmall environmental parasitic bacterium with lytic ability against bacteria associated with wastewater foams.</title>
        <authorList>
            <person name="Batinovic S."/>
            <person name="Rose J.J.A."/>
            <person name="Ratcliffe J."/>
            <person name="Seviour R.J."/>
            <person name="Petrovski S."/>
        </authorList>
    </citation>
    <scope>NUCLEOTIDE SEQUENCE</scope>
    <source>
        <strain evidence="8">CON44</strain>
    </source>
</reference>
<gene>
    <name evidence="8" type="ORF">GII30_18890</name>
</gene>
<dbReference type="InterPro" id="IPR009100">
    <property type="entry name" value="AcylCoA_DH/oxidase_NM_dom_sf"/>
</dbReference>
<evidence type="ECO:0000256" key="2">
    <source>
        <dbReference type="ARBA" id="ARBA00009347"/>
    </source>
</evidence>
<name>A0A857L0Q8_9ACTN</name>
<dbReference type="PANTHER" id="PTHR43884">
    <property type="entry name" value="ACYL-COA DEHYDROGENASE"/>
    <property type="match status" value="1"/>
</dbReference>
<evidence type="ECO:0000256" key="1">
    <source>
        <dbReference type="ARBA" id="ARBA00001974"/>
    </source>
</evidence>
<proteinExistence type="inferred from homology"/>
<dbReference type="RefSeq" id="WP_005184606.1">
    <property type="nucleotide sequence ID" value="NZ_CP045804.1"/>
</dbReference>
<dbReference type="InterPro" id="IPR036250">
    <property type="entry name" value="AcylCo_DH-like_C"/>
</dbReference>
<dbReference type="GO" id="GO:0003995">
    <property type="term" value="F:acyl-CoA dehydrogenase activity"/>
    <property type="evidence" value="ECO:0007669"/>
    <property type="project" value="TreeGrafter"/>
</dbReference>
<comment type="similarity">
    <text evidence="2">Belongs to the acyl-CoA dehydrogenase family.</text>
</comment>
<keyword evidence="3" id="KW-0285">Flavoprotein</keyword>
<evidence type="ECO:0000256" key="4">
    <source>
        <dbReference type="ARBA" id="ARBA00022827"/>
    </source>
</evidence>
<sequence>MDFLLSDIHSDLASTVDAILTKADMPTIIRAHAAGDPAAVTPVREQLAEAGICGLIIDDEHGGSGAGVTELVVTAEQLGRHGMPGPIIESLAVAPKLLADTGQHLRLGPIAEGTPVSCAIETWQPNAADAQAADQVYLLASGTLSVARIASTAASVDPARTVSTVAVDTVLVENVDSPAGAVSAADLGALATAAYLLGLGQTMLTLAAEYAQSRKQFGRAIGSFQAVKHHLADVAIALEMARPLVHAAALGADGMVPANTNVLADISAAKVAAADAAYLASRQALQVLGAIGYTAEHDLSLYLTKTRALVGAWGTPAQHRQRILNSL</sequence>
<dbReference type="GO" id="GO:0050660">
    <property type="term" value="F:flavin adenine dinucleotide binding"/>
    <property type="evidence" value="ECO:0007669"/>
    <property type="project" value="InterPro"/>
</dbReference>
<evidence type="ECO:0000313" key="8">
    <source>
        <dbReference type="EMBL" id="QHN40956.1"/>
    </source>
</evidence>
<organism evidence="8">
    <name type="scientific">Gordonia amarae</name>
    <dbReference type="NCBI Taxonomy" id="36821"/>
    <lineage>
        <taxon>Bacteria</taxon>
        <taxon>Bacillati</taxon>
        <taxon>Actinomycetota</taxon>
        <taxon>Actinomycetes</taxon>
        <taxon>Mycobacteriales</taxon>
        <taxon>Gordoniaceae</taxon>
        <taxon>Gordonia</taxon>
    </lineage>
</organism>
<accession>A0A857L0Q8</accession>
<evidence type="ECO:0000259" key="6">
    <source>
        <dbReference type="Pfam" id="PF00441"/>
    </source>
</evidence>
<feature type="domain" description="Acyl-CoA dehydrogenase/oxidase N-terminal" evidence="7">
    <location>
        <begin position="9"/>
        <end position="86"/>
    </location>
</feature>
<dbReference type="Gene3D" id="1.20.140.10">
    <property type="entry name" value="Butyryl-CoA Dehydrogenase, subunit A, domain 3"/>
    <property type="match status" value="1"/>
</dbReference>
<dbReference type="InterPro" id="IPR009075">
    <property type="entry name" value="AcylCo_DH/oxidase_C"/>
</dbReference>
<dbReference type="Pfam" id="PF02771">
    <property type="entry name" value="Acyl-CoA_dh_N"/>
    <property type="match status" value="1"/>
</dbReference>
<dbReference type="Pfam" id="PF00441">
    <property type="entry name" value="Acyl-CoA_dh_1"/>
    <property type="match status" value="1"/>
</dbReference>
<dbReference type="EMBL" id="CP045810">
    <property type="protein sequence ID" value="QHN40956.1"/>
    <property type="molecule type" value="Genomic_DNA"/>
</dbReference>
<evidence type="ECO:0000256" key="3">
    <source>
        <dbReference type="ARBA" id="ARBA00022630"/>
    </source>
</evidence>
<dbReference type="InterPro" id="IPR013786">
    <property type="entry name" value="AcylCoA_DH/ox_N"/>
</dbReference>
<dbReference type="InterPro" id="IPR037069">
    <property type="entry name" value="AcylCoA_DH/ox_N_sf"/>
</dbReference>
<dbReference type="PANTHER" id="PTHR43884:SF20">
    <property type="entry name" value="ACYL-COA DEHYDROGENASE FADE28"/>
    <property type="match status" value="1"/>
</dbReference>
<dbReference type="SUPFAM" id="SSF56645">
    <property type="entry name" value="Acyl-CoA dehydrogenase NM domain-like"/>
    <property type="match status" value="1"/>
</dbReference>
<evidence type="ECO:0000256" key="5">
    <source>
        <dbReference type="ARBA" id="ARBA00023002"/>
    </source>
</evidence>
<feature type="domain" description="Acyl-CoA dehydrogenase/oxidase C-terminal" evidence="6">
    <location>
        <begin position="184"/>
        <end position="324"/>
    </location>
</feature>
<dbReference type="Gene3D" id="1.10.540.10">
    <property type="entry name" value="Acyl-CoA dehydrogenase/oxidase, N-terminal domain"/>
    <property type="match status" value="1"/>
</dbReference>
<keyword evidence="5" id="KW-0560">Oxidoreductase</keyword>
<keyword evidence="4" id="KW-0274">FAD</keyword>
<comment type="cofactor">
    <cofactor evidence="1">
        <name>FAD</name>
        <dbReference type="ChEBI" id="CHEBI:57692"/>
    </cofactor>
</comment>
<dbReference type="AlphaFoldDB" id="A0A857L0Q8"/>
<protein>
    <submittedName>
        <fullName evidence="8">Acyl-CoA dehydrogenase</fullName>
    </submittedName>
</protein>
<evidence type="ECO:0000259" key="7">
    <source>
        <dbReference type="Pfam" id="PF02771"/>
    </source>
</evidence>